<evidence type="ECO:0000256" key="3">
    <source>
        <dbReference type="ARBA" id="ARBA00023125"/>
    </source>
</evidence>
<keyword evidence="3 6" id="KW-0238">DNA-binding</keyword>
<dbReference type="Gene3D" id="3.40.50.2300">
    <property type="match status" value="2"/>
</dbReference>
<protein>
    <submittedName>
        <fullName evidence="6">LacI family DNA-binding transcriptional regulator</fullName>
    </submittedName>
</protein>
<dbReference type="SMART" id="SM00354">
    <property type="entry name" value="HTH_LACI"/>
    <property type="match status" value="1"/>
</dbReference>
<dbReference type="Gene3D" id="1.10.260.40">
    <property type="entry name" value="lambda repressor-like DNA-binding domains"/>
    <property type="match status" value="1"/>
</dbReference>
<gene>
    <name evidence="6" type="ORF">ACFPM4_16725</name>
</gene>
<dbReference type="PROSITE" id="PS50932">
    <property type="entry name" value="HTH_LACI_2"/>
    <property type="match status" value="1"/>
</dbReference>
<keyword evidence="2" id="KW-0805">Transcription regulation</keyword>
<dbReference type="InterPro" id="IPR000843">
    <property type="entry name" value="HTH_LacI"/>
</dbReference>
<name>A0ABW0LPB0_9BACI</name>
<dbReference type="EMBL" id="JBHSMC010000025">
    <property type="protein sequence ID" value="MFC5466366.1"/>
    <property type="molecule type" value="Genomic_DNA"/>
</dbReference>
<comment type="caution">
    <text evidence="6">The sequence shown here is derived from an EMBL/GenBank/DDBJ whole genome shotgun (WGS) entry which is preliminary data.</text>
</comment>
<dbReference type="InterPro" id="IPR028082">
    <property type="entry name" value="Peripla_BP_I"/>
</dbReference>
<dbReference type="PANTHER" id="PTHR30146:SF148">
    <property type="entry name" value="HTH-TYPE TRANSCRIPTIONAL REPRESSOR PURR-RELATED"/>
    <property type="match status" value="1"/>
</dbReference>
<dbReference type="PANTHER" id="PTHR30146">
    <property type="entry name" value="LACI-RELATED TRANSCRIPTIONAL REPRESSOR"/>
    <property type="match status" value="1"/>
</dbReference>
<organism evidence="6 7">
    <name type="scientific">Lederbergia graminis</name>
    <dbReference type="NCBI Taxonomy" id="735518"/>
    <lineage>
        <taxon>Bacteria</taxon>
        <taxon>Bacillati</taxon>
        <taxon>Bacillota</taxon>
        <taxon>Bacilli</taxon>
        <taxon>Bacillales</taxon>
        <taxon>Bacillaceae</taxon>
        <taxon>Lederbergia</taxon>
    </lineage>
</organism>
<sequence>MNKVTIKDIARESGVSTATVSRVLSNKGYASEEIKEKVRSIAKRLNYQPNAVARSLKMDRTNTIGVIIPDISNPYFMKISRGIEDTLQKSGYNLIFVSGDENSDKEKKMLQVLTEKRVDALVIATSGGNAEDINRVKNSGIPVVLIDRKLETDSDDLDLVVEDNIEGAYQLTNYLIKKGHTKIGVVNGSLVSSTGTERYLGYRKAMEEHGLDLDPDFIFNGHFTQEDGSNAVTYFFNREEKPTAILSFNNTMTFGVMLQLTRMGLQIPDDILVASYGEAEAAQLLSPDGIVSIKQSPYEMGVKVGEILINRLVRKINKPVTEIFEPIMNVKTKEI</sequence>
<reference evidence="7" key="1">
    <citation type="journal article" date="2019" name="Int. J. Syst. Evol. Microbiol.">
        <title>The Global Catalogue of Microorganisms (GCM) 10K type strain sequencing project: providing services to taxonomists for standard genome sequencing and annotation.</title>
        <authorList>
            <consortium name="The Broad Institute Genomics Platform"/>
            <consortium name="The Broad Institute Genome Sequencing Center for Infectious Disease"/>
            <person name="Wu L."/>
            <person name="Ma J."/>
        </authorList>
    </citation>
    <scope>NUCLEOTIDE SEQUENCE [LARGE SCALE GENOMIC DNA]</scope>
    <source>
        <strain evidence="7">CGMCC 1.12237</strain>
    </source>
</reference>
<dbReference type="Pfam" id="PF00356">
    <property type="entry name" value="LacI"/>
    <property type="match status" value="1"/>
</dbReference>
<keyword evidence="4" id="KW-0804">Transcription</keyword>
<feature type="domain" description="HTH lacI-type" evidence="5">
    <location>
        <begin position="4"/>
        <end position="58"/>
    </location>
</feature>
<dbReference type="SUPFAM" id="SSF47413">
    <property type="entry name" value="lambda repressor-like DNA-binding domains"/>
    <property type="match status" value="1"/>
</dbReference>
<evidence type="ECO:0000259" key="5">
    <source>
        <dbReference type="PROSITE" id="PS50932"/>
    </source>
</evidence>
<dbReference type="InterPro" id="IPR001761">
    <property type="entry name" value="Peripla_BP/Lac1_sug-bd_dom"/>
</dbReference>
<evidence type="ECO:0000256" key="1">
    <source>
        <dbReference type="ARBA" id="ARBA00022491"/>
    </source>
</evidence>
<dbReference type="Pfam" id="PF00532">
    <property type="entry name" value="Peripla_BP_1"/>
    <property type="match status" value="1"/>
</dbReference>
<dbReference type="InterPro" id="IPR010982">
    <property type="entry name" value="Lambda_DNA-bd_dom_sf"/>
</dbReference>
<dbReference type="PROSITE" id="PS00356">
    <property type="entry name" value="HTH_LACI_1"/>
    <property type="match status" value="1"/>
</dbReference>
<dbReference type="GO" id="GO:0003677">
    <property type="term" value="F:DNA binding"/>
    <property type="evidence" value="ECO:0007669"/>
    <property type="project" value="UniProtKB-KW"/>
</dbReference>
<dbReference type="SUPFAM" id="SSF53822">
    <property type="entry name" value="Periplasmic binding protein-like I"/>
    <property type="match status" value="1"/>
</dbReference>
<accession>A0ABW0LPB0</accession>
<dbReference type="CDD" id="cd06267">
    <property type="entry name" value="PBP1_LacI_sugar_binding-like"/>
    <property type="match status" value="1"/>
</dbReference>
<evidence type="ECO:0000313" key="7">
    <source>
        <dbReference type="Proteomes" id="UP001596147"/>
    </source>
</evidence>
<dbReference type="RefSeq" id="WP_144922099.1">
    <property type="nucleotide sequence ID" value="NZ_JBHSMC010000025.1"/>
</dbReference>
<keyword evidence="1" id="KW-0678">Repressor</keyword>
<dbReference type="CDD" id="cd01392">
    <property type="entry name" value="HTH_LacI"/>
    <property type="match status" value="1"/>
</dbReference>
<keyword evidence="7" id="KW-1185">Reference proteome</keyword>
<dbReference type="Proteomes" id="UP001596147">
    <property type="component" value="Unassembled WGS sequence"/>
</dbReference>
<proteinExistence type="predicted"/>
<evidence type="ECO:0000313" key="6">
    <source>
        <dbReference type="EMBL" id="MFC5466366.1"/>
    </source>
</evidence>
<evidence type="ECO:0000256" key="4">
    <source>
        <dbReference type="ARBA" id="ARBA00023163"/>
    </source>
</evidence>
<evidence type="ECO:0000256" key="2">
    <source>
        <dbReference type="ARBA" id="ARBA00023015"/>
    </source>
</evidence>
<dbReference type="PRINTS" id="PR00036">
    <property type="entry name" value="HTHLACI"/>
</dbReference>